<accession>A0A168D1C3</accession>
<dbReference type="OrthoDB" id="5106613at2759"/>
<reference evidence="2 3" key="1">
    <citation type="journal article" date="2016" name="Genome Biol. Evol.">
        <title>Divergent and convergent evolution of fungal pathogenicity.</title>
        <authorList>
            <person name="Shang Y."/>
            <person name="Xiao G."/>
            <person name="Zheng P."/>
            <person name="Cen K."/>
            <person name="Zhan S."/>
            <person name="Wang C."/>
        </authorList>
    </citation>
    <scope>NUCLEOTIDE SEQUENCE [LARGE SCALE GENOMIC DNA]</scope>
    <source>
        <strain evidence="2 3">RCEF 1005</strain>
    </source>
</reference>
<dbReference type="GO" id="GO:0005737">
    <property type="term" value="C:cytoplasm"/>
    <property type="evidence" value="ECO:0007669"/>
    <property type="project" value="TreeGrafter"/>
</dbReference>
<organism evidence="2 3">
    <name type="scientific">Akanthomyces lecanii RCEF 1005</name>
    <dbReference type="NCBI Taxonomy" id="1081108"/>
    <lineage>
        <taxon>Eukaryota</taxon>
        <taxon>Fungi</taxon>
        <taxon>Dikarya</taxon>
        <taxon>Ascomycota</taxon>
        <taxon>Pezizomycotina</taxon>
        <taxon>Sordariomycetes</taxon>
        <taxon>Hypocreomycetidae</taxon>
        <taxon>Hypocreales</taxon>
        <taxon>Cordycipitaceae</taxon>
        <taxon>Akanthomyces</taxon>
        <taxon>Cordyceps confragosa</taxon>
    </lineage>
</organism>
<dbReference type="GO" id="GO:0044550">
    <property type="term" value="P:secondary metabolite biosynthetic process"/>
    <property type="evidence" value="ECO:0007669"/>
    <property type="project" value="TreeGrafter"/>
</dbReference>
<dbReference type="PANTHER" id="PTHR45527">
    <property type="entry name" value="NONRIBOSOMAL PEPTIDE SYNTHETASE"/>
    <property type="match status" value="1"/>
</dbReference>
<dbReference type="Proteomes" id="UP000076881">
    <property type="component" value="Unassembled WGS sequence"/>
</dbReference>
<comment type="caution">
    <text evidence="2">The sequence shown here is derived from an EMBL/GenBank/DDBJ whole genome shotgun (WGS) entry which is preliminary data.</text>
</comment>
<name>A0A168D1C3_CORDF</name>
<dbReference type="GO" id="GO:0043041">
    <property type="term" value="P:amino acid activation for nonribosomal peptide biosynthetic process"/>
    <property type="evidence" value="ECO:0007669"/>
    <property type="project" value="TreeGrafter"/>
</dbReference>
<dbReference type="PANTHER" id="PTHR45527:SF1">
    <property type="entry name" value="FATTY ACID SYNTHASE"/>
    <property type="match status" value="1"/>
</dbReference>
<protein>
    <submittedName>
        <fullName evidence="2">Non-ribosomal peptide synthetase</fullName>
    </submittedName>
</protein>
<dbReference type="InterPro" id="IPR001242">
    <property type="entry name" value="Condensation_dom"/>
</dbReference>
<dbReference type="GO" id="GO:0003824">
    <property type="term" value="F:catalytic activity"/>
    <property type="evidence" value="ECO:0007669"/>
    <property type="project" value="InterPro"/>
</dbReference>
<dbReference type="Gene3D" id="3.30.559.30">
    <property type="entry name" value="Nonribosomal peptide synthetase, condensation domain"/>
    <property type="match status" value="1"/>
</dbReference>
<sequence length="252" mass="28367">MAQPRADSFMERQMPRSRKWTSQCLGVTTSNMIRAAWALVTSSMTNSNDVVFGCVVSGRTAPVDRIDDIIAPTIATVPIRIKWSKHQTVWEYLKETQRQSVEMMPYEQAGLQRIARINSDGRRACMFQTLLVIQPEEKEDGSDQRHSFGRWKDSHKEFGGAYALEIEVQIEAHSIAVSTNFDSKLIEPWIVSKLMERLGAVMHQLEDAGPHLLLPKINLATQEDLTEIWARNGAVPAPVECCVDELSGTQRG</sequence>
<dbReference type="SUPFAM" id="SSF52777">
    <property type="entry name" value="CoA-dependent acyltransferases"/>
    <property type="match status" value="1"/>
</dbReference>
<dbReference type="AlphaFoldDB" id="A0A168D1C3"/>
<keyword evidence="3" id="KW-1185">Reference proteome</keyword>
<dbReference type="STRING" id="1081108.A0A168D1C3"/>
<feature type="domain" description="Condensation" evidence="1">
    <location>
        <begin position="23"/>
        <end position="219"/>
    </location>
</feature>
<proteinExistence type="predicted"/>
<evidence type="ECO:0000259" key="1">
    <source>
        <dbReference type="Pfam" id="PF00668"/>
    </source>
</evidence>
<dbReference type="EMBL" id="AZHF01000008">
    <property type="protein sequence ID" value="OAA72055.1"/>
    <property type="molecule type" value="Genomic_DNA"/>
</dbReference>
<dbReference type="GO" id="GO:0031177">
    <property type="term" value="F:phosphopantetheine binding"/>
    <property type="evidence" value="ECO:0007669"/>
    <property type="project" value="TreeGrafter"/>
</dbReference>
<dbReference type="Pfam" id="PF00668">
    <property type="entry name" value="Condensation"/>
    <property type="match status" value="1"/>
</dbReference>
<gene>
    <name evidence="2" type="ORF">LEL_09290</name>
</gene>
<evidence type="ECO:0000313" key="3">
    <source>
        <dbReference type="Proteomes" id="UP000076881"/>
    </source>
</evidence>
<evidence type="ECO:0000313" key="2">
    <source>
        <dbReference type="EMBL" id="OAA72055.1"/>
    </source>
</evidence>